<dbReference type="Pfam" id="PF13545">
    <property type="entry name" value="HTH_Crp_2"/>
    <property type="match status" value="1"/>
</dbReference>
<sequence length="235" mass="27184">MEPRLWYIRNADMFSWLREDEQMELAKRSEMVTCKRNSRFFFAEEPSDNIFLVKQGRVKLLRASPEGREIILDILGPGEIFGELALTGEERRSHSAEALDDAMVCIIARKDFEELLRRHPEMALRVLKLIGLRRRELEMRLEDLVFQPLAGRLAITLMWQAQRLGVTEGDGSIRIPLAQKDLAFLIGASREAVAEQLSEMKRLGLVKTSYRTIRIIDQSGLKNFVRRHSYEATHT</sequence>
<protein>
    <submittedName>
        <fullName evidence="6">Crp/Fnr family transcriptional regulator</fullName>
    </submittedName>
</protein>
<dbReference type="SMART" id="SM00419">
    <property type="entry name" value="HTH_CRP"/>
    <property type="match status" value="1"/>
</dbReference>
<dbReference type="EMBL" id="CP092109">
    <property type="protein sequence ID" value="UWZ79611.1"/>
    <property type="molecule type" value="Genomic_DNA"/>
</dbReference>
<keyword evidence="7" id="KW-1185">Reference proteome</keyword>
<dbReference type="PANTHER" id="PTHR24567:SF74">
    <property type="entry name" value="HTH-TYPE TRANSCRIPTIONAL REGULATOR ARCR"/>
    <property type="match status" value="1"/>
</dbReference>
<dbReference type="Proteomes" id="UP001060414">
    <property type="component" value="Chromosome"/>
</dbReference>
<dbReference type="PROSITE" id="PS51063">
    <property type="entry name" value="HTH_CRP_2"/>
    <property type="match status" value="1"/>
</dbReference>
<dbReference type="InterPro" id="IPR050397">
    <property type="entry name" value="Env_Response_Regulators"/>
</dbReference>
<dbReference type="InterPro" id="IPR012318">
    <property type="entry name" value="HTH_CRP"/>
</dbReference>
<accession>A0ABY5ZQW1</accession>
<dbReference type="Gene3D" id="1.10.10.10">
    <property type="entry name" value="Winged helix-like DNA-binding domain superfamily/Winged helix DNA-binding domain"/>
    <property type="match status" value="1"/>
</dbReference>
<dbReference type="SUPFAM" id="SSF51206">
    <property type="entry name" value="cAMP-binding domain-like"/>
    <property type="match status" value="1"/>
</dbReference>
<dbReference type="CDD" id="cd00038">
    <property type="entry name" value="CAP_ED"/>
    <property type="match status" value="1"/>
</dbReference>
<name>A0ABY5ZQW1_9BACT</name>
<keyword evidence="3" id="KW-0804">Transcription</keyword>
<keyword evidence="2" id="KW-0238">DNA-binding</keyword>
<dbReference type="InterPro" id="IPR036388">
    <property type="entry name" value="WH-like_DNA-bd_sf"/>
</dbReference>
<dbReference type="PROSITE" id="PS50042">
    <property type="entry name" value="CNMP_BINDING_3"/>
    <property type="match status" value="1"/>
</dbReference>
<dbReference type="RefSeq" id="WP_260747963.1">
    <property type="nucleotide sequence ID" value="NZ_CP092109.1"/>
</dbReference>
<evidence type="ECO:0000259" key="5">
    <source>
        <dbReference type="PROSITE" id="PS51063"/>
    </source>
</evidence>
<evidence type="ECO:0000256" key="1">
    <source>
        <dbReference type="ARBA" id="ARBA00023015"/>
    </source>
</evidence>
<feature type="domain" description="HTH crp-type" evidence="5">
    <location>
        <begin position="147"/>
        <end position="219"/>
    </location>
</feature>
<dbReference type="InterPro" id="IPR014710">
    <property type="entry name" value="RmlC-like_jellyroll"/>
</dbReference>
<dbReference type="InterPro" id="IPR018490">
    <property type="entry name" value="cNMP-bd_dom_sf"/>
</dbReference>
<dbReference type="InterPro" id="IPR036390">
    <property type="entry name" value="WH_DNA-bd_sf"/>
</dbReference>
<dbReference type="PANTHER" id="PTHR24567">
    <property type="entry name" value="CRP FAMILY TRANSCRIPTIONAL REGULATORY PROTEIN"/>
    <property type="match status" value="1"/>
</dbReference>
<dbReference type="SUPFAM" id="SSF46785">
    <property type="entry name" value="Winged helix' DNA-binding domain"/>
    <property type="match status" value="1"/>
</dbReference>
<keyword evidence="1" id="KW-0805">Transcription regulation</keyword>
<evidence type="ECO:0000259" key="4">
    <source>
        <dbReference type="PROSITE" id="PS50042"/>
    </source>
</evidence>
<reference evidence="6" key="1">
    <citation type="journal article" date="2022" name="Environ. Microbiol.">
        <title>Geoalkalibacter halelectricus SAP #1 sp. nov. possessing extracellular electron transfer and mineral#reducing capabilities from a haloalkaline environment.</title>
        <authorList>
            <person name="Yadav S."/>
            <person name="Singh R."/>
            <person name="Sundharam S.S."/>
            <person name="Chaudhary S."/>
            <person name="Krishnamurthi S."/>
            <person name="Patil S.A."/>
        </authorList>
    </citation>
    <scope>NUCLEOTIDE SEQUENCE</scope>
    <source>
        <strain evidence="6">SAP-1</strain>
    </source>
</reference>
<dbReference type="Pfam" id="PF00027">
    <property type="entry name" value="cNMP_binding"/>
    <property type="match status" value="1"/>
</dbReference>
<evidence type="ECO:0000313" key="7">
    <source>
        <dbReference type="Proteomes" id="UP001060414"/>
    </source>
</evidence>
<gene>
    <name evidence="6" type="ORF">L9S41_18305</name>
</gene>
<organism evidence="6 7">
    <name type="scientific">Geoalkalibacter halelectricus</name>
    <dbReference type="NCBI Taxonomy" id="2847045"/>
    <lineage>
        <taxon>Bacteria</taxon>
        <taxon>Pseudomonadati</taxon>
        <taxon>Thermodesulfobacteriota</taxon>
        <taxon>Desulfuromonadia</taxon>
        <taxon>Desulfuromonadales</taxon>
        <taxon>Geoalkalibacteraceae</taxon>
        <taxon>Geoalkalibacter</taxon>
    </lineage>
</organism>
<feature type="domain" description="Cyclic nucleotide-binding" evidence="4">
    <location>
        <begin position="13"/>
        <end position="122"/>
    </location>
</feature>
<dbReference type="Gene3D" id="2.60.120.10">
    <property type="entry name" value="Jelly Rolls"/>
    <property type="match status" value="1"/>
</dbReference>
<evidence type="ECO:0000313" key="6">
    <source>
        <dbReference type="EMBL" id="UWZ79611.1"/>
    </source>
</evidence>
<dbReference type="SMART" id="SM00100">
    <property type="entry name" value="cNMP"/>
    <property type="match status" value="1"/>
</dbReference>
<evidence type="ECO:0000256" key="2">
    <source>
        <dbReference type="ARBA" id="ARBA00023125"/>
    </source>
</evidence>
<dbReference type="InterPro" id="IPR000595">
    <property type="entry name" value="cNMP-bd_dom"/>
</dbReference>
<evidence type="ECO:0000256" key="3">
    <source>
        <dbReference type="ARBA" id="ARBA00023163"/>
    </source>
</evidence>
<proteinExistence type="predicted"/>